<keyword evidence="3" id="KW-1185">Reference proteome</keyword>
<keyword evidence="1" id="KW-0732">Signal</keyword>
<dbReference type="Proteomes" id="UP001296104">
    <property type="component" value="Unassembled WGS sequence"/>
</dbReference>
<evidence type="ECO:0000313" key="3">
    <source>
        <dbReference type="Proteomes" id="UP001296104"/>
    </source>
</evidence>
<feature type="signal peptide" evidence="1">
    <location>
        <begin position="1"/>
        <end position="18"/>
    </location>
</feature>
<sequence>MLSLQFVAIVMAAVLSQASPLALPGNDTTLKERQFECAAWSRVLEAVGDGDPHQVWFDKQVSETVTCSPDPEDDCQSGVGKEWSVTLEADLGLASEESWINGGFSVAYTWGSSSSEVCGSHSAGRNVCIWYSQAFTAYTVQAFESNACTGRRKVGDPFVITSPNKDNVGGEGFYCVVGTCRTNGQGYWHGSVPGGDRIGPYISS</sequence>
<reference evidence="2" key="1">
    <citation type="submission" date="2023-11" db="EMBL/GenBank/DDBJ databases">
        <authorList>
            <person name="Alioto T."/>
            <person name="Alioto T."/>
            <person name="Gomez Garrido J."/>
        </authorList>
    </citation>
    <scope>NUCLEOTIDE SEQUENCE</scope>
</reference>
<name>A0AAI8Z2R8_9PEZI</name>
<evidence type="ECO:0000313" key="2">
    <source>
        <dbReference type="EMBL" id="CAK4031393.1"/>
    </source>
</evidence>
<evidence type="ECO:0000256" key="1">
    <source>
        <dbReference type="SAM" id="SignalP"/>
    </source>
</evidence>
<accession>A0AAI8Z2R8</accession>
<protein>
    <submittedName>
        <fullName evidence="2">Uncharacterized protein</fullName>
    </submittedName>
</protein>
<feature type="chain" id="PRO_5042571926" evidence="1">
    <location>
        <begin position="19"/>
        <end position="204"/>
    </location>
</feature>
<dbReference type="AlphaFoldDB" id="A0AAI8Z2R8"/>
<gene>
    <name evidence="2" type="ORF">LECACI_7A006551</name>
</gene>
<dbReference type="EMBL" id="CAVMBE010000048">
    <property type="protein sequence ID" value="CAK4031393.1"/>
    <property type="molecule type" value="Genomic_DNA"/>
</dbReference>
<proteinExistence type="predicted"/>
<comment type="caution">
    <text evidence="2">The sequence shown here is derived from an EMBL/GenBank/DDBJ whole genome shotgun (WGS) entry which is preliminary data.</text>
</comment>
<organism evidence="2 3">
    <name type="scientific">Lecanosticta acicola</name>
    <dbReference type="NCBI Taxonomy" id="111012"/>
    <lineage>
        <taxon>Eukaryota</taxon>
        <taxon>Fungi</taxon>
        <taxon>Dikarya</taxon>
        <taxon>Ascomycota</taxon>
        <taxon>Pezizomycotina</taxon>
        <taxon>Dothideomycetes</taxon>
        <taxon>Dothideomycetidae</taxon>
        <taxon>Mycosphaerellales</taxon>
        <taxon>Mycosphaerellaceae</taxon>
        <taxon>Lecanosticta</taxon>
    </lineage>
</organism>